<evidence type="ECO:0000313" key="1">
    <source>
        <dbReference type="EMBL" id="KAH0738671.1"/>
    </source>
</evidence>
<comment type="caution">
    <text evidence="1">The sequence shown here is derived from an EMBL/GenBank/DDBJ whole genome shotgun (WGS) entry which is preliminary data.</text>
</comment>
<protein>
    <submittedName>
        <fullName evidence="1">Uncharacterized protein</fullName>
    </submittedName>
</protein>
<gene>
    <name evidence="1" type="ORF">KY290_037376</name>
</gene>
<dbReference type="Proteomes" id="UP000826656">
    <property type="component" value="Unassembled WGS sequence"/>
</dbReference>
<organism evidence="1 2">
    <name type="scientific">Solanum tuberosum</name>
    <name type="common">Potato</name>
    <dbReference type="NCBI Taxonomy" id="4113"/>
    <lineage>
        <taxon>Eukaryota</taxon>
        <taxon>Viridiplantae</taxon>
        <taxon>Streptophyta</taxon>
        <taxon>Embryophyta</taxon>
        <taxon>Tracheophyta</taxon>
        <taxon>Spermatophyta</taxon>
        <taxon>Magnoliopsida</taxon>
        <taxon>eudicotyledons</taxon>
        <taxon>Gunneridae</taxon>
        <taxon>Pentapetalae</taxon>
        <taxon>asterids</taxon>
        <taxon>lamiids</taxon>
        <taxon>Solanales</taxon>
        <taxon>Solanaceae</taxon>
        <taxon>Solanoideae</taxon>
        <taxon>Solaneae</taxon>
        <taxon>Solanum</taxon>
    </lineage>
</organism>
<proteinExistence type="predicted"/>
<name>A0ABQ7TVB4_SOLTU</name>
<evidence type="ECO:0000313" key="2">
    <source>
        <dbReference type="Proteomes" id="UP000826656"/>
    </source>
</evidence>
<reference evidence="1 2" key="1">
    <citation type="journal article" date="2021" name="bioRxiv">
        <title>Chromosome-scale and haplotype-resolved genome assembly of a tetraploid potato cultivar.</title>
        <authorList>
            <person name="Sun H."/>
            <person name="Jiao W.-B."/>
            <person name="Krause K."/>
            <person name="Campoy J.A."/>
            <person name="Goel M."/>
            <person name="Folz-Donahue K."/>
            <person name="Kukat C."/>
            <person name="Huettel B."/>
            <person name="Schneeberger K."/>
        </authorList>
    </citation>
    <scope>NUCLEOTIDE SEQUENCE [LARGE SCALE GENOMIC DNA]</scope>
    <source>
        <strain evidence="1">SolTubOtavaFocal</strain>
        <tissue evidence="1">Leaves</tissue>
    </source>
</reference>
<accession>A0ABQ7TVB4</accession>
<sequence length="63" mass="7225">MRPTRSTDKGKGVASASDSYAQTVLSNMKFRPQTPSIEMMDRMYFVCVRQTSEMLSRPSYVLR</sequence>
<dbReference type="EMBL" id="JAIVGD010000028">
    <property type="protein sequence ID" value="KAH0738671.1"/>
    <property type="molecule type" value="Genomic_DNA"/>
</dbReference>
<keyword evidence="2" id="KW-1185">Reference proteome</keyword>